<accession>A0ABS3QQT8</accession>
<evidence type="ECO:0000256" key="1">
    <source>
        <dbReference type="SAM" id="MobiDB-lite"/>
    </source>
</evidence>
<evidence type="ECO:0008006" key="5">
    <source>
        <dbReference type="Google" id="ProtNLM"/>
    </source>
</evidence>
<gene>
    <name evidence="3" type="ORF">J4557_02340</name>
</gene>
<reference evidence="3 4" key="1">
    <citation type="submission" date="2021-03" db="EMBL/GenBank/DDBJ databases">
        <authorList>
            <person name="Kanchanasin P."/>
            <person name="Saeng-In P."/>
            <person name="Phongsopitanun W."/>
            <person name="Yuki M."/>
            <person name="Kudo T."/>
            <person name="Ohkuma M."/>
            <person name="Tanasupawat S."/>
        </authorList>
    </citation>
    <scope>NUCLEOTIDE SEQUENCE [LARGE SCALE GENOMIC DNA]</scope>
    <source>
        <strain evidence="3 4">L46</strain>
    </source>
</reference>
<organism evidence="3 4">
    <name type="scientific">Actinomadura nitritigenes</name>
    <dbReference type="NCBI Taxonomy" id="134602"/>
    <lineage>
        <taxon>Bacteria</taxon>
        <taxon>Bacillati</taxon>
        <taxon>Actinomycetota</taxon>
        <taxon>Actinomycetes</taxon>
        <taxon>Streptosporangiales</taxon>
        <taxon>Thermomonosporaceae</taxon>
        <taxon>Actinomadura</taxon>
    </lineage>
</organism>
<feature type="compositionally biased region" description="Basic and acidic residues" evidence="1">
    <location>
        <begin position="137"/>
        <end position="146"/>
    </location>
</feature>
<evidence type="ECO:0000313" key="4">
    <source>
        <dbReference type="Proteomes" id="UP000666915"/>
    </source>
</evidence>
<feature type="transmembrane region" description="Helical" evidence="2">
    <location>
        <begin position="12"/>
        <end position="33"/>
    </location>
</feature>
<evidence type="ECO:0000313" key="3">
    <source>
        <dbReference type="EMBL" id="MBO2436348.1"/>
    </source>
</evidence>
<keyword evidence="2" id="KW-0472">Membrane</keyword>
<evidence type="ECO:0000256" key="2">
    <source>
        <dbReference type="SAM" id="Phobius"/>
    </source>
</evidence>
<dbReference type="RefSeq" id="WP_208264655.1">
    <property type="nucleotide sequence ID" value="NZ_BAAAGM010000122.1"/>
</dbReference>
<comment type="caution">
    <text evidence="3">The sequence shown here is derived from an EMBL/GenBank/DDBJ whole genome shotgun (WGS) entry which is preliminary data.</text>
</comment>
<keyword evidence="4" id="KW-1185">Reference proteome</keyword>
<feature type="region of interest" description="Disordered" evidence="1">
    <location>
        <begin position="133"/>
        <end position="155"/>
    </location>
</feature>
<sequence length="246" mass="27119">MTRNLKDGSRKKVFLCIACGGLLIPIALIALWLQPWQSHKQATSTPRKVSSPAAAVLSSDGLVLQLPEAGDILRKSLPASAADLKENPDPFNNLRQELYYTWQSFAADRSRFLSVRIHRLASRKEAEQAYTYKLQHSQRDHSKAKGDGGANTGAATSISNMGDAAFSLPISQKMTGNTYDDNRKYDVHGTYLYCRTKNVTIEVFWEGAQTSSASSEHSAPTSDIFSYAQTTRDARNIVASVVRAME</sequence>
<keyword evidence="2" id="KW-0812">Transmembrane</keyword>
<keyword evidence="2" id="KW-1133">Transmembrane helix</keyword>
<dbReference type="Proteomes" id="UP000666915">
    <property type="component" value="Unassembled WGS sequence"/>
</dbReference>
<name>A0ABS3QQT8_9ACTN</name>
<proteinExistence type="predicted"/>
<dbReference type="EMBL" id="JAGEOK010000002">
    <property type="protein sequence ID" value="MBO2436348.1"/>
    <property type="molecule type" value="Genomic_DNA"/>
</dbReference>
<protein>
    <recommendedName>
        <fullName evidence="5">Lipoprotein</fullName>
    </recommendedName>
</protein>